<dbReference type="InterPro" id="IPR028896">
    <property type="entry name" value="GcvT/YgfZ/DmdA"/>
</dbReference>
<dbReference type="InterPro" id="IPR036188">
    <property type="entry name" value="FAD/NAD-bd_sf"/>
</dbReference>
<reference evidence="8" key="1">
    <citation type="submission" date="2017-11" db="EMBL/GenBank/DDBJ databases">
        <title>The sensing device of the deep-sea amphipod.</title>
        <authorList>
            <person name="Kobayashi H."/>
            <person name="Nagahama T."/>
            <person name="Arai W."/>
            <person name="Sasagawa Y."/>
            <person name="Umeda M."/>
            <person name="Hayashi T."/>
            <person name="Nikaido I."/>
            <person name="Watanabe H."/>
            <person name="Oguri K."/>
            <person name="Kitazato H."/>
            <person name="Fujioka K."/>
            <person name="Kido Y."/>
            <person name="Takami H."/>
        </authorList>
    </citation>
    <scope>NUCLEOTIDE SEQUENCE</scope>
    <source>
        <tissue evidence="8">Whole body</tissue>
    </source>
</reference>
<organism evidence="7">
    <name type="scientific">Hirondellea gigas</name>
    <dbReference type="NCBI Taxonomy" id="1518452"/>
    <lineage>
        <taxon>Eukaryota</taxon>
        <taxon>Metazoa</taxon>
        <taxon>Ecdysozoa</taxon>
        <taxon>Arthropoda</taxon>
        <taxon>Crustacea</taxon>
        <taxon>Multicrustacea</taxon>
        <taxon>Malacostraca</taxon>
        <taxon>Eumalacostraca</taxon>
        <taxon>Peracarida</taxon>
        <taxon>Amphipoda</taxon>
        <taxon>Amphilochidea</taxon>
        <taxon>Lysianassida</taxon>
        <taxon>Lysianassidira</taxon>
        <taxon>Lysianassoidea</taxon>
        <taxon>Lysianassidae</taxon>
        <taxon>Hirondellea</taxon>
    </lineage>
</organism>
<dbReference type="Pfam" id="PF01266">
    <property type="entry name" value="DAO"/>
    <property type="match status" value="1"/>
</dbReference>
<dbReference type="InterPro" id="IPR032503">
    <property type="entry name" value="FAO_M"/>
</dbReference>
<keyword evidence="7" id="KW-0670">Pyruvate</keyword>
<dbReference type="InterPro" id="IPR027266">
    <property type="entry name" value="TrmE/GcvT-like"/>
</dbReference>
<dbReference type="AlphaFoldDB" id="A0A2P2HYX7"/>
<dbReference type="FunFam" id="3.30.70.1400:FF:000003">
    <property type="entry name" value="Pyruvate dehydrogenase phosphatase regulatory subunit"/>
    <property type="match status" value="1"/>
</dbReference>
<dbReference type="InterPro" id="IPR006076">
    <property type="entry name" value="FAD-dep_OxRdtase"/>
</dbReference>
<dbReference type="EMBL" id="IACF01001265">
    <property type="protein sequence ID" value="LAB66977.1"/>
    <property type="molecule type" value="mRNA"/>
</dbReference>
<evidence type="ECO:0000313" key="8">
    <source>
        <dbReference type="EMBL" id="LAC21796.1"/>
    </source>
</evidence>
<reference evidence="7" key="2">
    <citation type="journal article" date="2018" name="Biosci. Biotechnol. Biochem.">
        <title>Polysaccharide hydrolase of the hadal zone amphipods Hirondellea gigas.</title>
        <authorList>
            <person name="Kobayashi H."/>
            <person name="Nagahama T."/>
            <person name="Arai W."/>
            <person name="Sasagawa Y."/>
            <person name="Umeda M."/>
            <person name="Hayashi T."/>
            <person name="Nikaido I."/>
            <person name="Watanabe H."/>
            <person name="Oguri K."/>
            <person name="Kitazato H."/>
            <person name="Fujioka K."/>
            <person name="Kido Y."/>
            <person name="Takami H."/>
        </authorList>
    </citation>
    <scope>NUCLEOTIDE SEQUENCE</scope>
    <source>
        <tissue evidence="7">Whole body</tissue>
    </source>
</reference>
<dbReference type="PANTHER" id="PTHR43757:SF15">
    <property type="entry name" value="PYRUVATE DEHYDROGENASE PHOSPHATASE REGULATORY SUBUNIT, MITOCHONDRIAL-LIKE"/>
    <property type="match status" value="1"/>
</dbReference>
<dbReference type="InterPro" id="IPR029043">
    <property type="entry name" value="GcvT/YgfZ_C"/>
</dbReference>
<dbReference type="SUPFAM" id="SSF103025">
    <property type="entry name" value="Folate-binding domain"/>
    <property type="match status" value="1"/>
</dbReference>
<dbReference type="Pfam" id="PF08669">
    <property type="entry name" value="GCV_T_C"/>
    <property type="match status" value="1"/>
</dbReference>
<feature type="domain" description="Aminomethyltransferase C-terminal" evidence="5">
    <location>
        <begin position="821"/>
        <end position="907"/>
    </location>
</feature>
<dbReference type="EMBL" id="IACT01002523">
    <property type="protein sequence ID" value="LAC21796.1"/>
    <property type="molecule type" value="mRNA"/>
</dbReference>
<dbReference type="PANTHER" id="PTHR43757">
    <property type="entry name" value="AMINOMETHYLTRANSFERASE"/>
    <property type="match status" value="1"/>
</dbReference>
<evidence type="ECO:0000259" key="3">
    <source>
        <dbReference type="Pfam" id="PF01266"/>
    </source>
</evidence>
<dbReference type="SUPFAM" id="SSF51905">
    <property type="entry name" value="FAD/NAD(P)-binding domain"/>
    <property type="match status" value="1"/>
</dbReference>
<dbReference type="Pfam" id="PF16350">
    <property type="entry name" value="FAO_M"/>
    <property type="match status" value="1"/>
</dbReference>
<evidence type="ECO:0000313" key="7">
    <source>
        <dbReference type="EMBL" id="LAB66977.1"/>
    </source>
</evidence>
<sequence length="926" mass="102911">MACVINKNIVNNLQRLSNNTKLHAVSNSVKKSVQRLSTTCSSRTNCDETQGGGFGPPFGLEFGDSSYVSTNYGPLSDVVNISSRPPKAARVVVCGGGMVGTALLYHLAKLGWAKDIVLLDKDSLGNETSWLGSGLLGGVKLSKVEMAIQHSTIAQVQELAAQGYDTGWKQTGSLHLARCRERLIHFRKMSAISGARGTECHMLSPQEVGERCPLLNTEDLVGGMWVPDDGVCHPYKLARTLISIANKQGAQVVENCEVNRVLVKQERVVGVETSKGIIECEMFVNAAGTWARQLGLRVEPCVRVPIHPADHYCLETFPMASVNLSMPAIRDPDGNIYMREYSGGLLAGTFEQDSRPTEVPEPSSLGRSTTDWDRFQPALSQLLHRMPCISKAMLKTLNSSPCGYSPDGKWIMGMSAEVENYYVGAGLKNGGSNGSLGLAQMLAVWLQQGAPPCDAYELEVSRFLPAHNNYKFLRDRVTEVPGVHYNISYPFPDFDSARGLRMSPIFPRMIERGAVFGQVMGYERPCYFRDSDEMEDEADSDGCARFVASSNKTFSLPHWFSNTEREYMACRESCALLDYSSFTKFDIYSQDESVVDWLQYLCSNDVNIPVGGIIHTGLQNPWGGYENDCSLARTAPNHYMMIAPTIQQTRCNSWLRRHLPKDGSIVANDVTSMYTAICIMGPKSKKVLAGVTDFDLSPKSFPFFSYREIDLGFANGIRAMNLTHTGELGWVLYVPNEFALHVYESLCRSGLAHGLRHAGYYAMRSLRIERFYAFWGQDLDSTTTPLECGRSFRVKLNKDIDFIGRKALLRQRDEGVNRLYVHLLLEDHDHLVDNWPWGGEPIYRNGQFVGVTTTSGYGYTLHNMVCLGFIRHYGSDGKMLPVEPDYVLSGFYEVDIAGIKYPATVSLRSPTLQATEATEQYLATQQ</sequence>
<dbReference type="Pfam" id="PF01571">
    <property type="entry name" value="GCV_T"/>
    <property type="match status" value="1"/>
</dbReference>
<name>A0A2P2HYX7_9CRUS</name>
<dbReference type="SUPFAM" id="SSF54373">
    <property type="entry name" value="FAD-linked reductases, C-terminal domain"/>
    <property type="match status" value="1"/>
</dbReference>
<dbReference type="Gene3D" id="3.30.9.10">
    <property type="entry name" value="D-Amino Acid Oxidase, subunit A, domain 2"/>
    <property type="match status" value="1"/>
</dbReference>
<protein>
    <submittedName>
        <fullName evidence="7 8">Pyruvate dehydrogenase phosphatase regulatory subunit</fullName>
    </submittedName>
</protein>
<dbReference type="GO" id="GO:0005739">
    <property type="term" value="C:mitochondrion"/>
    <property type="evidence" value="ECO:0007669"/>
    <property type="project" value="TreeGrafter"/>
</dbReference>
<evidence type="ECO:0000256" key="1">
    <source>
        <dbReference type="ARBA" id="ARBA00008609"/>
    </source>
</evidence>
<evidence type="ECO:0000259" key="4">
    <source>
        <dbReference type="Pfam" id="PF01571"/>
    </source>
</evidence>
<proteinExistence type="evidence at transcript level"/>
<dbReference type="InterPro" id="IPR013977">
    <property type="entry name" value="GcvT_C"/>
</dbReference>
<dbReference type="Gene3D" id="3.30.70.1400">
    <property type="entry name" value="Aminomethyltransferase beta-barrel domains"/>
    <property type="match status" value="1"/>
</dbReference>
<dbReference type="Gene3D" id="2.40.30.110">
    <property type="entry name" value="Aminomethyltransferase beta-barrel domains"/>
    <property type="match status" value="1"/>
</dbReference>
<feature type="domain" description="GCVT N-terminal" evidence="4">
    <location>
        <begin position="507"/>
        <end position="798"/>
    </location>
</feature>
<evidence type="ECO:0000259" key="6">
    <source>
        <dbReference type="Pfam" id="PF16350"/>
    </source>
</evidence>
<accession>A0A2P2HYX7</accession>
<dbReference type="SUPFAM" id="SSF101790">
    <property type="entry name" value="Aminomethyltransferase beta-barrel domain"/>
    <property type="match status" value="1"/>
</dbReference>
<comment type="similarity">
    <text evidence="1">Belongs to the GcvT family.</text>
</comment>
<dbReference type="InterPro" id="IPR006222">
    <property type="entry name" value="GCVT_N"/>
</dbReference>
<dbReference type="FunFam" id="2.40.30.110:FF:000004">
    <property type="entry name" value="Pyruvate dehydrogenase phosphatase regulatory subunit, mitochondrial"/>
    <property type="match status" value="1"/>
</dbReference>
<feature type="domain" description="FAD dependent oxidoreductase central" evidence="6">
    <location>
        <begin position="449"/>
        <end position="503"/>
    </location>
</feature>
<feature type="region of interest" description="Disordered" evidence="2">
    <location>
        <begin position="350"/>
        <end position="370"/>
    </location>
</feature>
<evidence type="ECO:0000256" key="2">
    <source>
        <dbReference type="SAM" id="MobiDB-lite"/>
    </source>
</evidence>
<dbReference type="Gene3D" id="3.50.50.60">
    <property type="entry name" value="FAD/NAD(P)-binding domain"/>
    <property type="match status" value="1"/>
</dbReference>
<feature type="domain" description="FAD dependent oxidoreductase" evidence="3">
    <location>
        <begin position="90"/>
        <end position="443"/>
    </location>
</feature>
<evidence type="ECO:0000259" key="5">
    <source>
        <dbReference type="Pfam" id="PF08669"/>
    </source>
</evidence>
<dbReference type="Gene3D" id="3.30.1360.120">
    <property type="entry name" value="Probable tRNA modification gtpase trme, domain 1"/>
    <property type="match status" value="1"/>
</dbReference>